<dbReference type="Pfam" id="PF00271">
    <property type="entry name" value="Helicase_C"/>
    <property type="match status" value="1"/>
</dbReference>
<evidence type="ECO:0000256" key="6">
    <source>
        <dbReference type="ARBA" id="ARBA00034617"/>
    </source>
</evidence>
<dbReference type="PROSITE" id="PS51194">
    <property type="entry name" value="HELICASE_CTER"/>
    <property type="match status" value="1"/>
</dbReference>
<evidence type="ECO:0000256" key="8">
    <source>
        <dbReference type="SAM" id="MobiDB-lite"/>
    </source>
</evidence>
<gene>
    <name evidence="11" type="ORF">WMSIL1_LOCUS5251</name>
</gene>
<comment type="catalytic activity">
    <reaction evidence="6 7">
        <text>Couples ATP hydrolysis with the unwinding of duplex DNA by translocating in the 3'-5' direction.</text>
        <dbReference type="EC" id="5.6.2.4"/>
    </reaction>
</comment>
<dbReference type="GO" id="GO:0043138">
    <property type="term" value="F:3'-5' DNA helicase activity"/>
    <property type="evidence" value="ECO:0007669"/>
    <property type="project" value="UniProtKB-EC"/>
</dbReference>
<evidence type="ECO:0000256" key="7">
    <source>
        <dbReference type="RuleBase" id="RU364117"/>
    </source>
</evidence>
<feature type="region of interest" description="Disordered" evidence="8">
    <location>
        <begin position="494"/>
        <end position="514"/>
    </location>
</feature>
<evidence type="ECO:0000259" key="10">
    <source>
        <dbReference type="PROSITE" id="PS51194"/>
    </source>
</evidence>
<dbReference type="SMART" id="SM00490">
    <property type="entry name" value="HELICc"/>
    <property type="match status" value="1"/>
</dbReference>
<comment type="similarity">
    <text evidence="1 7">Belongs to the helicase family. RecQ subfamily.</text>
</comment>
<dbReference type="Pfam" id="PF16124">
    <property type="entry name" value="RecQ_Zn_bind"/>
    <property type="match status" value="1"/>
</dbReference>
<keyword evidence="2 7" id="KW-0547">Nucleotide-binding</keyword>
<dbReference type="Proteomes" id="UP000321570">
    <property type="component" value="Unassembled WGS sequence"/>
</dbReference>
<dbReference type="EMBL" id="CABIJS010000166">
    <property type="protein sequence ID" value="VUZ45187.1"/>
    <property type="molecule type" value="Genomic_DNA"/>
</dbReference>
<feature type="compositionally biased region" description="Acidic residues" evidence="8">
    <location>
        <begin position="657"/>
        <end position="671"/>
    </location>
</feature>
<evidence type="ECO:0000256" key="1">
    <source>
        <dbReference type="ARBA" id="ARBA00005446"/>
    </source>
</evidence>
<dbReference type="GO" id="GO:0016887">
    <property type="term" value="F:ATP hydrolysis activity"/>
    <property type="evidence" value="ECO:0007669"/>
    <property type="project" value="RHEA"/>
</dbReference>
<keyword evidence="12" id="KW-1185">Reference proteome</keyword>
<dbReference type="GO" id="GO:0000724">
    <property type="term" value="P:double-strand break repair via homologous recombination"/>
    <property type="evidence" value="ECO:0007669"/>
    <property type="project" value="TreeGrafter"/>
</dbReference>
<dbReference type="SUPFAM" id="SSF52540">
    <property type="entry name" value="P-loop containing nucleoside triphosphate hydrolases"/>
    <property type="match status" value="1"/>
</dbReference>
<dbReference type="GO" id="GO:0005737">
    <property type="term" value="C:cytoplasm"/>
    <property type="evidence" value="ECO:0007669"/>
    <property type="project" value="TreeGrafter"/>
</dbReference>
<keyword evidence="5 7" id="KW-0067">ATP-binding</keyword>
<evidence type="ECO:0000256" key="3">
    <source>
        <dbReference type="ARBA" id="ARBA00022801"/>
    </source>
</evidence>
<feature type="region of interest" description="Disordered" evidence="8">
    <location>
        <begin position="655"/>
        <end position="688"/>
    </location>
</feature>
<dbReference type="PROSITE" id="PS51192">
    <property type="entry name" value="HELICASE_ATP_BIND_1"/>
    <property type="match status" value="1"/>
</dbReference>
<dbReference type="SMART" id="SM00487">
    <property type="entry name" value="DEXDc"/>
    <property type="match status" value="1"/>
</dbReference>
<feature type="region of interest" description="Disordered" evidence="8">
    <location>
        <begin position="738"/>
        <end position="790"/>
    </location>
</feature>
<dbReference type="InterPro" id="IPR011545">
    <property type="entry name" value="DEAD/DEAH_box_helicase_dom"/>
</dbReference>
<keyword evidence="3 7" id="KW-0378">Hydrolase</keyword>
<comment type="catalytic activity">
    <reaction evidence="7">
        <text>ATP + H2O = ADP + phosphate + H(+)</text>
        <dbReference type="Rhea" id="RHEA:13065"/>
        <dbReference type="ChEBI" id="CHEBI:15377"/>
        <dbReference type="ChEBI" id="CHEBI:15378"/>
        <dbReference type="ChEBI" id="CHEBI:30616"/>
        <dbReference type="ChEBI" id="CHEBI:43474"/>
        <dbReference type="ChEBI" id="CHEBI:456216"/>
    </reaction>
</comment>
<keyword evidence="4 7" id="KW-0347">Helicase</keyword>
<reference evidence="11 12" key="1">
    <citation type="submission" date="2019-07" db="EMBL/GenBank/DDBJ databases">
        <authorList>
            <person name="Jastrzebski P J."/>
            <person name="Paukszto L."/>
            <person name="Jastrzebski P J."/>
        </authorList>
    </citation>
    <scope>NUCLEOTIDE SEQUENCE [LARGE SCALE GENOMIC DNA]</scope>
    <source>
        <strain evidence="11 12">WMS-il1</strain>
    </source>
</reference>
<evidence type="ECO:0000256" key="4">
    <source>
        <dbReference type="ARBA" id="ARBA00022806"/>
    </source>
</evidence>
<dbReference type="GO" id="GO:0009378">
    <property type="term" value="F:four-way junction helicase activity"/>
    <property type="evidence" value="ECO:0007669"/>
    <property type="project" value="TreeGrafter"/>
</dbReference>
<dbReference type="PANTHER" id="PTHR13710">
    <property type="entry name" value="DNA HELICASE RECQ FAMILY MEMBER"/>
    <property type="match status" value="1"/>
</dbReference>
<dbReference type="PANTHER" id="PTHR13710:SF152">
    <property type="entry name" value="ATP-DEPENDENT DNA HELICASE Q5"/>
    <property type="match status" value="1"/>
</dbReference>
<feature type="domain" description="Helicase C-terminal" evidence="10">
    <location>
        <begin position="252"/>
        <end position="413"/>
    </location>
</feature>
<proteinExistence type="inferred from homology"/>
<dbReference type="AlphaFoldDB" id="A0A564YD32"/>
<dbReference type="Gene3D" id="3.40.50.300">
    <property type="entry name" value="P-loop containing nucleotide triphosphate hydrolases"/>
    <property type="match status" value="2"/>
</dbReference>
<dbReference type="InterPro" id="IPR032284">
    <property type="entry name" value="RecQ_Zn-bd"/>
</dbReference>
<organism evidence="11 12">
    <name type="scientific">Hymenolepis diminuta</name>
    <name type="common">Rat tapeworm</name>
    <dbReference type="NCBI Taxonomy" id="6216"/>
    <lineage>
        <taxon>Eukaryota</taxon>
        <taxon>Metazoa</taxon>
        <taxon>Spiralia</taxon>
        <taxon>Lophotrochozoa</taxon>
        <taxon>Platyhelminthes</taxon>
        <taxon>Cestoda</taxon>
        <taxon>Eucestoda</taxon>
        <taxon>Cyclophyllidea</taxon>
        <taxon>Hymenolepididae</taxon>
        <taxon>Hymenolepis</taxon>
    </lineage>
</organism>
<dbReference type="EC" id="5.6.2.4" evidence="7"/>
<dbReference type="InterPro" id="IPR014001">
    <property type="entry name" value="Helicase_ATP-bd"/>
</dbReference>
<comment type="subcellular location">
    <subcellularLocation>
        <location evidence="7">Nucleus</location>
    </subcellularLocation>
</comment>
<keyword evidence="7" id="KW-0539">Nucleus</keyword>
<protein>
    <recommendedName>
        <fullName evidence="7">ATP-dependent DNA helicase</fullName>
        <ecNumber evidence="7">5.6.2.4</ecNumber>
    </recommendedName>
</protein>
<dbReference type="Pfam" id="PF00270">
    <property type="entry name" value="DEAD"/>
    <property type="match status" value="1"/>
</dbReference>
<accession>A0A564YD32</accession>
<evidence type="ECO:0000259" key="9">
    <source>
        <dbReference type="PROSITE" id="PS51192"/>
    </source>
</evidence>
<dbReference type="InterPro" id="IPR004589">
    <property type="entry name" value="DNA_helicase_ATP-dep_RecQ"/>
</dbReference>
<dbReference type="GO" id="GO:0003676">
    <property type="term" value="F:nucleic acid binding"/>
    <property type="evidence" value="ECO:0007669"/>
    <property type="project" value="InterPro"/>
</dbReference>
<evidence type="ECO:0000313" key="12">
    <source>
        <dbReference type="Proteomes" id="UP000321570"/>
    </source>
</evidence>
<dbReference type="NCBIfam" id="TIGR00614">
    <property type="entry name" value="recQ_fam"/>
    <property type="match status" value="1"/>
</dbReference>
<dbReference type="GO" id="GO:0005524">
    <property type="term" value="F:ATP binding"/>
    <property type="evidence" value="ECO:0007669"/>
    <property type="project" value="UniProtKB-KW"/>
</dbReference>
<feature type="domain" description="Helicase ATP-binding" evidence="9">
    <location>
        <begin position="30"/>
        <end position="213"/>
    </location>
</feature>
<evidence type="ECO:0000256" key="5">
    <source>
        <dbReference type="ARBA" id="ARBA00022840"/>
    </source>
</evidence>
<dbReference type="GO" id="GO:0005694">
    <property type="term" value="C:chromosome"/>
    <property type="evidence" value="ECO:0007669"/>
    <property type="project" value="TreeGrafter"/>
</dbReference>
<dbReference type="InterPro" id="IPR001650">
    <property type="entry name" value="Helicase_C-like"/>
</dbReference>
<sequence>MEESDPILDVLHNTFHHDKFKSKLQENAIRCIVKGSHNAFISMPTGSGKSLCYQLPAVIQDGLSIIISPLIALISDQVSQLTKLKIPAATLNSKQSQKDRNDIIKRLLRSPGSMEDFALPKIKLLYITPEQFETDGFRTIAMKLTDSNSLRYFFIDEAHCVSEWGHDFRPAYLKLGKLRTSLFPTVPCVALTATANSRVKADIISSLKLDPETSRAAGLSITRFKEFVTGVFRSNLYYDVVFSDLVEAPYEDLAKFILQCLRRDESRAAIPKNVSGIVYCRTREDCETVAHQLSIRKIPTKAYHAGLGNGDRNNVQEEWFRGVFPVVAATISFGMGVDNPHVRCVVHWTIPKSLAAYYQESGRAGRDGIPSHCRIYYAKQERDTVAFLVGQVSEKAQTQKNKEHREKGVQDLTLMINYVESMKCRHAQFATYFGDDPPQCVDRCDVCATPTKVTQQLAGYKRLIYGNMVGKRSSSQEPLDTDLYRSRPRRKGDGWDEYCDGGESNTSSKDYDEEVRRQRTDFIREELARRRKSSEATGPRALWVSANKDSPLIDPDSRLIIGVTGRFRDQTLNLLIAAVLSHVNISSSQESKKAHFNKLAARLEHHVYKTSKVAGVYRGHMTRRISQTRKFESLETLYNGFADWLGVSAETLRYDESQEESENLTENDEEQSSQQEVNSTPPTETSLSVIESLRPPSLPVTSPEILSSAGVSAEDILNASCLPPSLKKSLLDDLNGGEDVSNVKDLNTPKASTSSEKESSITYFWEKSINGQSEPPQKRPRLSANDQARPCGSCHSDLILSSSRPPIEQSEYSNIYVFGNSSDSGCNDRNRTSTIADSVVRSLSRHYATEIFKDKDTFKMVARELTRRLIRSGIPDIELERHMSRITSKLVEPFRKGPGGVTDGRPKPVISNLKDLAWADALRDLFKRFNVPVQKIPFEVT</sequence>
<feature type="compositionally biased region" description="Polar residues" evidence="8">
    <location>
        <begin position="672"/>
        <end position="688"/>
    </location>
</feature>
<dbReference type="InterPro" id="IPR027417">
    <property type="entry name" value="P-loop_NTPase"/>
</dbReference>
<name>A0A564YD32_HYMDI</name>
<evidence type="ECO:0000313" key="11">
    <source>
        <dbReference type="EMBL" id="VUZ45187.1"/>
    </source>
</evidence>
<dbReference type="GO" id="GO:0005634">
    <property type="term" value="C:nucleus"/>
    <property type="evidence" value="ECO:0007669"/>
    <property type="project" value="UniProtKB-SubCell"/>
</dbReference>
<evidence type="ECO:0000256" key="2">
    <source>
        <dbReference type="ARBA" id="ARBA00022741"/>
    </source>
</evidence>
<dbReference type="FunFam" id="3.40.50.300:FF:001389">
    <property type="entry name" value="ATP-dependent DNA helicase RecQ"/>
    <property type="match status" value="1"/>
</dbReference>